<comment type="caution">
    <text evidence="2">The sequence shown here is derived from an EMBL/GenBank/DDBJ whole genome shotgun (WGS) entry which is preliminary data.</text>
</comment>
<organism evidence="2 3">
    <name type="scientific">Saccharopolyspora gregorii</name>
    <dbReference type="NCBI Taxonomy" id="33914"/>
    <lineage>
        <taxon>Bacteria</taxon>
        <taxon>Bacillati</taxon>
        <taxon>Actinomycetota</taxon>
        <taxon>Actinomycetes</taxon>
        <taxon>Pseudonocardiales</taxon>
        <taxon>Pseudonocardiaceae</taxon>
        <taxon>Saccharopolyspora</taxon>
    </lineage>
</organism>
<sequence>MMPGPICLNRAQPVAGTCGALPFSAPWPELVSADMRVKLSPRVVPVTRRRPNRDARAPALPHRLSAAKPLSGAEPPKPQ</sequence>
<evidence type="ECO:0000256" key="1">
    <source>
        <dbReference type="SAM" id="MobiDB-lite"/>
    </source>
</evidence>
<evidence type="ECO:0000313" key="2">
    <source>
        <dbReference type="EMBL" id="GAA3365623.1"/>
    </source>
</evidence>
<evidence type="ECO:0000313" key="3">
    <source>
        <dbReference type="Proteomes" id="UP001500483"/>
    </source>
</evidence>
<name>A0ABP6S1N1_9PSEU</name>
<reference evidence="3" key="1">
    <citation type="journal article" date="2019" name="Int. J. Syst. Evol. Microbiol.">
        <title>The Global Catalogue of Microorganisms (GCM) 10K type strain sequencing project: providing services to taxonomists for standard genome sequencing and annotation.</title>
        <authorList>
            <consortium name="The Broad Institute Genomics Platform"/>
            <consortium name="The Broad Institute Genome Sequencing Center for Infectious Disease"/>
            <person name="Wu L."/>
            <person name="Ma J."/>
        </authorList>
    </citation>
    <scope>NUCLEOTIDE SEQUENCE [LARGE SCALE GENOMIC DNA]</scope>
    <source>
        <strain evidence="3">JCM 9687</strain>
    </source>
</reference>
<accession>A0ABP6S1N1</accession>
<protein>
    <submittedName>
        <fullName evidence="2">Uncharacterized protein</fullName>
    </submittedName>
</protein>
<dbReference type="EMBL" id="BAAAYK010000038">
    <property type="protein sequence ID" value="GAA3365623.1"/>
    <property type="molecule type" value="Genomic_DNA"/>
</dbReference>
<feature type="region of interest" description="Disordered" evidence="1">
    <location>
        <begin position="48"/>
        <end position="79"/>
    </location>
</feature>
<keyword evidence="3" id="KW-1185">Reference proteome</keyword>
<dbReference type="Proteomes" id="UP001500483">
    <property type="component" value="Unassembled WGS sequence"/>
</dbReference>
<gene>
    <name evidence="2" type="ORF">GCM10020366_66260</name>
</gene>
<proteinExistence type="predicted"/>